<accession>A0A645CPG5</accession>
<comment type="caution">
    <text evidence="1">The sequence shown here is derived from an EMBL/GenBank/DDBJ whole genome shotgun (WGS) entry which is preliminary data.</text>
</comment>
<sequence length="179" mass="19190">MGDDIERAFPVGEAVNLGLVPGGVFGDHHDGGIGRFGGPVSLMEKFDHGGVEPAPVGDPAQRVGHFERGGNAVFVLTVFRLDFGINGLQFRIAGKFPERFDQADFDAFAHFVADIQGFDVFAGGQFADFVKVHFLGFGNDRQIVGNAGFDVFLQGAGHDRQRHVELAAMGCVIGPVDHH</sequence>
<gene>
    <name evidence="1" type="ORF">SDC9_125995</name>
</gene>
<organism evidence="1">
    <name type="scientific">bioreactor metagenome</name>
    <dbReference type="NCBI Taxonomy" id="1076179"/>
    <lineage>
        <taxon>unclassified sequences</taxon>
        <taxon>metagenomes</taxon>
        <taxon>ecological metagenomes</taxon>
    </lineage>
</organism>
<name>A0A645CPG5_9ZZZZ</name>
<reference evidence="1" key="1">
    <citation type="submission" date="2019-08" db="EMBL/GenBank/DDBJ databases">
        <authorList>
            <person name="Kucharzyk K."/>
            <person name="Murdoch R.W."/>
            <person name="Higgins S."/>
            <person name="Loffler F."/>
        </authorList>
    </citation>
    <scope>NUCLEOTIDE SEQUENCE</scope>
</reference>
<evidence type="ECO:0000313" key="1">
    <source>
        <dbReference type="EMBL" id="MPM78980.1"/>
    </source>
</evidence>
<dbReference type="EMBL" id="VSSQ01029026">
    <property type="protein sequence ID" value="MPM78980.1"/>
    <property type="molecule type" value="Genomic_DNA"/>
</dbReference>
<proteinExistence type="predicted"/>
<dbReference type="AlphaFoldDB" id="A0A645CPG5"/>
<protein>
    <submittedName>
        <fullName evidence="1">Uncharacterized protein</fullName>
    </submittedName>
</protein>